<evidence type="ECO:0000313" key="2">
    <source>
        <dbReference type="Proteomes" id="UP001562425"/>
    </source>
</evidence>
<organism evidence="1 2">
    <name type="scientific">Culex pipiens pipiens</name>
    <name type="common">Northern house mosquito</name>
    <dbReference type="NCBI Taxonomy" id="38569"/>
    <lineage>
        <taxon>Eukaryota</taxon>
        <taxon>Metazoa</taxon>
        <taxon>Ecdysozoa</taxon>
        <taxon>Arthropoda</taxon>
        <taxon>Hexapoda</taxon>
        <taxon>Insecta</taxon>
        <taxon>Pterygota</taxon>
        <taxon>Neoptera</taxon>
        <taxon>Endopterygota</taxon>
        <taxon>Diptera</taxon>
        <taxon>Nematocera</taxon>
        <taxon>Culicoidea</taxon>
        <taxon>Culicidae</taxon>
        <taxon>Culicinae</taxon>
        <taxon>Culicini</taxon>
        <taxon>Culex</taxon>
        <taxon>Culex</taxon>
    </lineage>
</organism>
<comment type="caution">
    <text evidence="1">The sequence shown here is derived from an EMBL/GenBank/DDBJ whole genome shotgun (WGS) entry which is preliminary data.</text>
</comment>
<keyword evidence="2" id="KW-1185">Reference proteome</keyword>
<protein>
    <submittedName>
        <fullName evidence="1">Uncharacterized protein</fullName>
    </submittedName>
</protein>
<dbReference type="AlphaFoldDB" id="A0ABD1DSZ4"/>
<dbReference type="Proteomes" id="UP001562425">
    <property type="component" value="Unassembled WGS sequence"/>
</dbReference>
<accession>A0ABD1DSZ4</accession>
<reference evidence="1 2" key="1">
    <citation type="submission" date="2024-05" db="EMBL/GenBank/DDBJ databases">
        <title>Culex pipiens pipiens assembly and annotation.</title>
        <authorList>
            <person name="Alout H."/>
            <person name="Durand T."/>
        </authorList>
    </citation>
    <scope>NUCLEOTIDE SEQUENCE [LARGE SCALE GENOMIC DNA]</scope>
    <source>
        <strain evidence="1">HA-2024</strain>
        <tissue evidence="1">Whole body</tissue>
    </source>
</reference>
<gene>
    <name evidence="1" type="ORF">pipiens_019714</name>
</gene>
<dbReference type="EMBL" id="JBEHCU010002806">
    <property type="protein sequence ID" value="KAL1402559.1"/>
    <property type="molecule type" value="Genomic_DNA"/>
</dbReference>
<name>A0ABD1DSZ4_CULPP</name>
<feature type="non-terminal residue" evidence="1">
    <location>
        <position position="32"/>
    </location>
</feature>
<evidence type="ECO:0000313" key="1">
    <source>
        <dbReference type="EMBL" id="KAL1402559.1"/>
    </source>
</evidence>
<sequence length="32" mass="3591">MFNAGDSFGYLFKKNDPIHSLNNFATSPQTID</sequence>
<proteinExistence type="predicted"/>